<reference evidence="2 3" key="1">
    <citation type="journal article" date="2018" name="New Phytol.">
        <title>Comparative genomics and transcriptomics depict ericoid mycorrhizal fungi as versatile saprotrophs and plant mutualists.</title>
        <authorList>
            <person name="Martino E."/>
            <person name="Morin E."/>
            <person name="Grelet G.A."/>
            <person name="Kuo A."/>
            <person name="Kohler A."/>
            <person name="Daghino S."/>
            <person name="Barry K.W."/>
            <person name="Cichocki N."/>
            <person name="Clum A."/>
            <person name="Dockter R.B."/>
            <person name="Hainaut M."/>
            <person name="Kuo R.C."/>
            <person name="LaButti K."/>
            <person name="Lindahl B.D."/>
            <person name="Lindquist E.A."/>
            <person name="Lipzen A."/>
            <person name="Khouja H.R."/>
            <person name="Magnuson J."/>
            <person name="Murat C."/>
            <person name="Ohm R.A."/>
            <person name="Singer S.W."/>
            <person name="Spatafora J.W."/>
            <person name="Wang M."/>
            <person name="Veneault-Fourrey C."/>
            <person name="Henrissat B."/>
            <person name="Grigoriev I.V."/>
            <person name="Martin F.M."/>
            <person name="Perotto S."/>
        </authorList>
    </citation>
    <scope>NUCLEOTIDE SEQUENCE [LARGE SCALE GENOMIC DNA]</scope>
    <source>
        <strain evidence="2 3">ATCC 22711</strain>
    </source>
</reference>
<evidence type="ECO:0000313" key="2">
    <source>
        <dbReference type="EMBL" id="PSS20649.1"/>
    </source>
</evidence>
<sequence>MDEPGTRESRLLPSLLDLSEPLPKQNFEPPEFQLQHLFSSDTPSHHITSHRIAPETRRPGLLLVFFISGCAHKQASYAAPPTPPSSSLCLALISNLASLIRAEGFATLDEVSTMHRYALRSFGAMLAADLQRYSGESSRQRASETLLSPLPPYTPLPTGSSLRTAPRKFPSVDILQ</sequence>
<name>A0A2T3B4S7_AMORE</name>
<proteinExistence type="predicted"/>
<accession>A0A2T3B4S7</accession>
<protein>
    <submittedName>
        <fullName evidence="2">Uncharacterized protein</fullName>
    </submittedName>
</protein>
<dbReference type="InParanoid" id="A0A2T3B4S7"/>
<evidence type="ECO:0000256" key="1">
    <source>
        <dbReference type="SAM" id="MobiDB-lite"/>
    </source>
</evidence>
<keyword evidence="3" id="KW-1185">Reference proteome</keyword>
<evidence type="ECO:0000313" key="3">
    <source>
        <dbReference type="Proteomes" id="UP000241818"/>
    </source>
</evidence>
<gene>
    <name evidence="2" type="ORF">M430DRAFT_41937</name>
</gene>
<organism evidence="2 3">
    <name type="scientific">Amorphotheca resinae ATCC 22711</name>
    <dbReference type="NCBI Taxonomy" id="857342"/>
    <lineage>
        <taxon>Eukaryota</taxon>
        <taxon>Fungi</taxon>
        <taxon>Dikarya</taxon>
        <taxon>Ascomycota</taxon>
        <taxon>Pezizomycotina</taxon>
        <taxon>Leotiomycetes</taxon>
        <taxon>Helotiales</taxon>
        <taxon>Amorphothecaceae</taxon>
        <taxon>Amorphotheca</taxon>
    </lineage>
</organism>
<dbReference type="EMBL" id="KZ679010">
    <property type="protein sequence ID" value="PSS20649.1"/>
    <property type="molecule type" value="Genomic_DNA"/>
</dbReference>
<feature type="region of interest" description="Disordered" evidence="1">
    <location>
        <begin position="139"/>
        <end position="176"/>
    </location>
</feature>
<dbReference type="RefSeq" id="XP_024721919.1">
    <property type="nucleotide sequence ID" value="XM_024867516.1"/>
</dbReference>
<dbReference type="Proteomes" id="UP000241818">
    <property type="component" value="Unassembled WGS sequence"/>
</dbReference>
<dbReference type="GeneID" id="36575597"/>
<dbReference type="AlphaFoldDB" id="A0A2T3B4S7"/>